<comment type="pathway">
    <text evidence="3 19">Amino-acid degradation; L-proline degradation into L-glutamate; L-glutamate from L-proline: step 2/2.</text>
</comment>
<dbReference type="FunFam" id="1.20.5.550:FF:000001">
    <property type="entry name" value="Bifunctional protein PutA"/>
    <property type="match status" value="1"/>
</dbReference>
<evidence type="ECO:0000256" key="5">
    <source>
        <dbReference type="ARBA" id="ARBA00022630"/>
    </source>
</evidence>
<evidence type="ECO:0000256" key="19">
    <source>
        <dbReference type="PIRNR" id="PIRNR000197"/>
    </source>
</evidence>
<dbReference type="InterPro" id="IPR025703">
    <property type="entry name" value="Bifunct_PutA"/>
</dbReference>
<evidence type="ECO:0000259" key="22">
    <source>
        <dbReference type="Pfam" id="PF01619"/>
    </source>
</evidence>
<evidence type="ECO:0000256" key="6">
    <source>
        <dbReference type="ARBA" id="ARBA00022827"/>
    </source>
</evidence>
<comment type="caution">
    <text evidence="26">The sequence shown here is derived from an EMBL/GenBank/DDBJ whole genome shotgun (WGS) entry which is preliminary data.</text>
</comment>
<keyword evidence="6 19" id="KW-0274">FAD</keyword>
<feature type="domain" description="Proline dehydrogenase PutA" evidence="23">
    <location>
        <begin position="146"/>
        <end position="257"/>
    </location>
</feature>
<dbReference type="InterPro" id="IPR016161">
    <property type="entry name" value="Ald_DH/histidinol_DH"/>
</dbReference>
<sequence length="1317" mass="142645">MATTTLGVKLDDPTRERLKAAATSIDRTPHWLIKQAIFNYLEKLEGGATLAELNGIPGSTSDDADDANTDHTHQCFLEFAESILPQSVLRAAITSAYRRPEPEVVPMLLEQARLPAPMAEATQTLAASIAEKLRNQKSAGGRAGIVQGLLQEFSLSSQEGVALMCLAEALLRIPDKGTRDALIRDKISTGNWHPHLGNSPSLFVNAATWGLLLTGKLVSTHNEAGLTSSLSRIIGKSGEPMIRKGVDMAMRLMGEQFVTGETIAEALANATRFEAKGFRYSYDMLGEAALTEHDAQKYLASYEQAIHSIGKASNGRGIYEGPGISIKLSALHPRYSRAQYERVMDELYPRLLSLTLLAKKYDIGLNIDAEEADRLELSLDLLERLCFEPELSGWNGIGFVIQAYQKRCPYVIDYVIDLARRSRHRLMIRLVKGAYWDSEIKRAQVEGLEGYPVYTRKVYTDVSYVACAKKLLAVPEAIYPQFATHNAHTLSAIYHIAGQNYYPGQYEFQCLHGMGEPLYEQVVGKISEGKLNRPCRVYAPVGTHETLLAYLVRRLLENGANTSFVNRIADHTISIHQLVADPVSQIEQMATAEGSFGLPHPRIPLPRDLYGSERANSSGIDMANEHRLASLSCALLASAHNDWKALPTLGCASSTQVPAAVLNPADLRDVVGYVQEATVEDADNAIQCAVNVAPIWQATPPTERAAILERAADQMEAEIQPLMGLLAREAGKTYANAIAEVREAVDFLRYYAVQARNDLTNNAHRPLGPVVCISPWNFPLAIFSGQVAAALAAGNPVLAKPAEQTPLVAAQAVRILLEAGIPEGVLQLLPGRGETVGARLVGDDRVKGVMFTGSTEVARLLQRNIAGRLDAQGRPIPLIAETGGQNAMIVDSSALTEQVVIDVVSSAFDSAGQRCSALRVLCLQEDSADRVIEMLKGAMAESRMGNPERLSVDIGPVIDAEAKAGIEKHIQGMRDKGRNVFQMAIADIEESKRGTFVMPTLIELESFDELQREIFGPVLHVVRYKRKDIDQLIAQINASGYGLTLGVHTRIDETIAKVINNVNAGNVYVNRNIVGAVVGVQPFGGEGLSGTGPKAGGPLYLFRLLSTRPSDAIEQSFAKVDAISAPDTQAREGLSKPLKALQVWAQSNEQAALAELCNAFAAHSQSGITRLLNGPTGERNSYAILPREHVLCLAETESDLLTQLAAVLAVGSSAVMPESDLSKALFSRLPKEVQARIKRVADWSKDDVIFDAVLHHGDSDQLREVCQQVAKRAGAIVGVQGLSQGETNIALERLVIERALSVNTAAAGGNASLMTIG</sequence>
<dbReference type="Pfam" id="PF01619">
    <property type="entry name" value="Pro_dh"/>
    <property type="match status" value="1"/>
</dbReference>
<dbReference type="CDD" id="cd07125">
    <property type="entry name" value="ALDH_PutA-P5CDH"/>
    <property type="match status" value="1"/>
</dbReference>
<dbReference type="PANTHER" id="PTHR42862">
    <property type="entry name" value="DELTA-1-PYRROLINE-5-CARBOXYLATE DEHYDROGENASE 1, ISOFORM A-RELATED"/>
    <property type="match status" value="1"/>
</dbReference>
<comment type="pathway">
    <text evidence="2 19">Amino-acid degradation; L-proline degradation into L-glutamate; L-glutamate from L-proline: step 1/2.</text>
</comment>
<dbReference type="Gene3D" id="1.10.1220.10">
    <property type="entry name" value="Met repressor-like"/>
    <property type="match status" value="1"/>
</dbReference>
<dbReference type="UniPathway" id="UPA00261">
    <property type="reaction ID" value="UER00373"/>
</dbReference>
<comment type="catalytic activity">
    <reaction evidence="15 19">
        <text>L-proline + a quinone = (S)-1-pyrroline-5-carboxylate + a quinol + H(+)</text>
        <dbReference type="Rhea" id="RHEA:23784"/>
        <dbReference type="ChEBI" id="CHEBI:15378"/>
        <dbReference type="ChEBI" id="CHEBI:17388"/>
        <dbReference type="ChEBI" id="CHEBI:24646"/>
        <dbReference type="ChEBI" id="CHEBI:60039"/>
        <dbReference type="ChEBI" id="CHEBI:132124"/>
        <dbReference type="EC" id="1.5.5.2"/>
    </reaction>
</comment>
<evidence type="ECO:0000256" key="7">
    <source>
        <dbReference type="ARBA" id="ARBA00023002"/>
    </source>
</evidence>
<keyword evidence="9 19" id="KW-0520">NAD</keyword>
<dbReference type="Pfam" id="PF14850">
    <property type="entry name" value="Pro_dh-DNA_bdg"/>
    <property type="match status" value="1"/>
</dbReference>
<dbReference type="SUPFAM" id="SSF51730">
    <property type="entry name" value="FAD-linked oxidoreductase"/>
    <property type="match status" value="1"/>
</dbReference>
<feature type="domain" description="Proline dehydrogenase" evidence="22">
    <location>
        <begin position="267"/>
        <end position="567"/>
    </location>
</feature>
<dbReference type="InterPro" id="IPR016160">
    <property type="entry name" value="Ald_DH_CS_CYS"/>
</dbReference>
<dbReference type="InterPro" id="IPR010985">
    <property type="entry name" value="Ribbon_hlx_hlx"/>
</dbReference>
<dbReference type="InterPro" id="IPR050485">
    <property type="entry name" value="Proline_metab_enzyme"/>
</dbReference>
<dbReference type="InterPro" id="IPR024089">
    <property type="entry name" value="PRODH_PutA_dom_I/II"/>
</dbReference>
<dbReference type="InterPro" id="IPR024082">
    <property type="entry name" value="PRODH_PutA_dom_II"/>
</dbReference>
<dbReference type="SUPFAM" id="SSF81935">
    <property type="entry name" value="N-terminal domain of bifunctional PutA protein"/>
    <property type="match status" value="1"/>
</dbReference>
<evidence type="ECO:0000256" key="2">
    <source>
        <dbReference type="ARBA" id="ARBA00004739"/>
    </source>
</evidence>
<comment type="function">
    <text evidence="16">Oxidizes proline to glutamate for use as a carbon and nitrogen source and also function as a transcriptional repressor of the put operon.</text>
</comment>
<dbReference type="PIRSF" id="PIRSF000197">
    <property type="entry name" value="Bifunct_PutA"/>
    <property type="match status" value="1"/>
</dbReference>
<dbReference type="InterPro" id="IPR041349">
    <property type="entry name" value="PRODH"/>
</dbReference>
<dbReference type="InterPro" id="IPR048798">
    <property type="entry name" value="PutA_RHH"/>
</dbReference>
<name>A0A0Q0YRK3_9PSED</name>
<dbReference type="FunFam" id="3.40.309.10:FF:000005">
    <property type="entry name" value="1-pyrroline-5-carboxylate dehydrogenase 1"/>
    <property type="match status" value="1"/>
</dbReference>
<keyword evidence="5 19" id="KW-0285">Flavoprotein</keyword>
<dbReference type="Proteomes" id="UP000050342">
    <property type="component" value="Unassembled WGS sequence"/>
</dbReference>
<keyword evidence="4 19" id="KW-0678">Repressor</keyword>
<evidence type="ECO:0000256" key="8">
    <source>
        <dbReference type="ARBA" id="ARBA00023015"/>
    </source>
</evidence>
<dbReference type="Pfam" id="PF18327">
    <property type="entry name" value="PRODH"/>
    <property type="match status" value="1"/>
</dbReference>
<evidence type="ECO:0000256" key="9">
    <source>
        <dbReference type="ARBA" id="ARBA00023027"/>
    </source>
</evidence>
<dbReference type="PROSITE" id="PS00070">
    <property type="entry name" value="ALDEHYDE_DEHYDR_CYS"/>
    <property type="match status" value="1"/>
</dbReference>
<gene>
    <name evidence="26" type="primary">putA</name>
    <name evidence="26" type="ORF">AQS70_04810</name>
</gene>
<dbReference type="Gene3D" id="3.40.309.10">
    <property type="entry name" value="Aldehyde Dehydrogenase, Chain A, domain 2"/>
    <property type="match status" value="1"/>
</dbReference>
<evidence type="ECO:0000256" key="18">
    <source>
        <dbReference type="ARBA" id="ARBA00060911"/>
    </source>
</evidence>
<dbReference type="RefSeq" id="WP_055104861.1">
    <property type="nucleotide sequence ID" value="NZ_LLWH01000231.1"/>
</dbReference>
<evidence type="ECO:0000256" key="4">
    <source>
        <dbReference type="ARBA" id="ARBA00022491"/>
    </source>
</evidence>
<dbReference type="InterPro" id="IPR015590">
    <property type="entry name" value="Aldehyde_DH_dom"/>
</dbReference>
<feature type="domain" description="PutA RHH" evidence="25">
    <location>
        <begin position="11"/>
        <end position="43"/>
    </location>
</feature>
<keyword evidence="8 19" id="KW-0805">Transcription regulation</keyword>
<dbReference type="NCBIfam" id="NF008869">
    <property type="entry name" value="PRK11904.1"/>
    <property type="match status" value="1"/>
</dbReference>
<dbReference type="GO" id="GO:0001217">
    <property type="term" value="F:DNA-binding transcription repressor activity"/>
    <property type="evidence" value="ECO:0007669"/>
    <property type="project" value="UniProtKB-ARBA"/>
</dbReference>
<comment type="cofactor">
    <cofactor evidence="1 19">
        <name>FAD</name>
        <dbReference type="ChEBI" id="CHEBI:57692"/>
    </cofactor>
</comment>
<keyword evidence="11 19" id="KW-0238">DNA-binding</keyword>
<evidence type="ECO:0000313" key="27">
    <source>
        <dbReference type="Proteomes" id="UP000050342"/>
    </source>
</evidence>
<dbReference type="FunFam" id="3.20.20.220:FF:000004">
    <property type="entry name" value="Bifunctional protein PutA"/>
    <property type="match status" value="1"/>
</dbReference>
<accession>A0A0Q0YRK3</accession>
<dbReference type="InterPro" id="IPR013321">
    <property type="entry name" value="Arc_rbn_hlx_hlx"/>
</dbReference>
<evidence type="ECO:0000256" key="12">
    <source>
        <dbReference type="ARBA" id="ARBA00023163"/>
    </source>
</evidence>
<reference evidence="26 27" key="1">
    <citation type="submission" date="2015-10" db="EMBL/GenBank/DDBJ databases">
        <title>Pseudomonas helleri sp. nov. and Pseudomonas weihenstephanensis sp. nov., isolated from raw cows milk.</title>
        <authorList>
            <person name="Von Neubeck M."/>
            <person name="Huptas C."/>
            <person name="Wenning M."/>
            <person name="Scherer S."/>
        </authorList>
    </citation>
    <scope>NUCLEOTIDE SEQUENCE [LARGE SCALE GENOMIC DNA]</scope>
    <source>
        <strain evidence="26 27">BSTT44</strain>
    </source>
</reference>
<evidence type="ECO:0000259" key="24">
    <source>
        <dbReference type="Pfam" id="PF18327"/>
    </source>
</evidence>
<dbReference type="InterPro" id="IPR002872">
    <property type="entry name" value="Proline_DH_dom"/>
</dbReference>
<dbReference type="GO" id="GO:0000976">
    <property type="term" value="F:transcription cis-regulatory region binding"/>
    <property type="evidence" value="ECO:0007669"/>
    <property type="project" value="UniProtKB-ARBA"/>
</dbReference>
<feature type="domain" description="Aldehyde dehydrogenase" evidence="21">
    <location>
        <begin position="659"/>
        <end position="1100"/>
    </location>
</feature>
<dbReference type="FunFam" id="1.20.5.460:FF:000001">
    <property type="entry name" value="Bifunctional protein PutA"/>
    <property type="match status" value="1"/>
</dbReference>
<dbReference type="GO" id="GO:1901363">
    <property type="term" value="F:heterocyclic compound binding"/>
    <property type="evidence" value="ECO:0007669"/>
    <property type="project" value="UniProtKB-ARBA"/>
</dbReference>
<comment type="similarity">
    <text evidence="18 19">In the C-terminal section; belongs to the aldehyde dehydrogenase family.</text>
</comment>
<keyword evidence="12 19" id="KW-0804">Transcription</keyword>
<dbReference type="EMBL" id="LLWH01000231">
    <property type="protein sequence ID" value="KQB51619.1"/>
    <property type="molecule type" value="Genomic_DNA"/>
</dbReference>
<keyword evidence="10 19" id="KW-0642">Proline metabolism</keyword>
<evidence type="ECO:0000313" key="26">
    <source>
        <dbReference type="EMBL" id="KQB51619.1"/>
    </source>
</evidence>
<organism evidence="26 27">
    <name type="scientific">Pseudomonas endophytica</name>
    <dbReference type="NCBI Taxonomy" id="1563157"/>
    <lineage>
        <taxon>Bacteria</taxon>
        <taxon>Pseudomonadati</taxon>
        <taxon>Pseudomonadota</taxon>
        <taxon>Gammaproteobacteria</taxon>
        <taxon>Pseudomonadales</taxon>
        <taxon>Pseudomonadaceae</taxon>
        <taxon>Pseudomonas</taxon>
    </lineage>
</organism>
<dbReference type="Gene3D" id="1.20.5.460">
    <property type="entry name" value="Single helix bin"/>
    <property type="match status" value="1"/>
</dbReference>
<dbReference type="EC" id="1.5.5.2" evidence="19"/>
<comment type="catalytic activity">
    <reaction evidence="14 19">
        <text>L-glutamate 5-semialdehyde + NAD(+) + H2O = L-glutamate + NADH + 2 H(+)</text>
        <dbReference type="Rhea" id="RHEA:30235"/>
        <dbReference type="ChEBI" id="CHEBI:15377"/>
        <dbReference type="ChEBI" id="CHEBI:15378"/>
        <dbReference type="ChEBI" id="CHEBI:29985"/>
        <dbReference type="ChEBI" id="CHEBI:57540"/>
        <dbReference type="ChEBI" id="CHEBI:57945"/>
        <dbReference type="ChEBI" id="CHEBI:58066"/>
        <dbReference type="EC" id="1.2.1.88"/>
    </reaction>
</comment>
<dbReference type="InterPro" id="IPR024090">
    <property type="entry name" value="PRODH_PutA_dom_I"/>
</dbReference>
<evidence type="ECO:0000259" key="21">
    <source>
        <dbReference type="Pfam" id="PF00171"/>
    </source>
</evidence>
<dbReference type="SUPFAM" id="SSF53720">
    <property type="entry name" value="ALDH-like"/>
    <property type="match status" value="1"/>
</dbReference>
<dbReference type="GO" id="GO:0009898">
    <property type="term" value="C:cytoplasmic side of plasma membrane"/>
    <property type="evidence" value="ECO:0007669"/>
    <property type="project" value="TreeGrafter"/>
</dbReference>
<dbReference type="Gene3D" id="3.40.605.10">
    <property type="entry name" value="Aldehyde Dehydrogenase, Chain A, domain 1"/>
    <property type="match status" value="1"/>
</dbReference>
<comment type="similarity">
    <text evidence="17 19">In the N-terminal section; belongs to the proline dehydrogenase family.</text>
</comment>
<dbReference type="EC" id="1.2.1.88" evidence="19"/>
<dbReference type="GO" id="GO:0010133">
    <property type="term" value="P:L-proline catabolic process to L-glutamate"/>
    <property type="evidence" value="ECO:0007669"/>
    <property type="project" value="UniProtKB-UniRule"/>
</dbReference>
<dbReference type="NCBIfam" id="TIGR01238">
    <property type="entry name" value="D1pyr5carbox3"/>
    <property type="match status" value="1"/>
</dbReference>
<feature type="active site" evidence="20">
    <location>
        <position position="915"/>
    </location>
</feature>
<dbReference type="CDD" id="cd22233">
    <property type="entry name" value="RHH_CopAso-like"/>
    <property type="match status" value="1"/>
</dbReference>
<evidence type="ECO:0000256" key="1">
    <source>
        <dbReference type="ARBA" id="ARBA00001974"/>
    </source>
</evidence>
<dbReference type="InterPro" id="IPR029041">
    <property type="entry name" value="FAD-linked_oxidoreductase-like"/>
</dbReference>
<dbReference type="FunFam" id="3.40.605.10:FF:000017">
    <property type="entry name" value="Bifunctional protein PutA"/>
    <property type="match status" value="1"/>
</dbReference>
<dbReference type="InterPro" id="IPR005933">
    <property type="entry name" value="PutA_C"/>
</dbReference>
<dbReference type="GO" id="GO:0003842">
    <property type="term" value="F:L-glutamate gamma-semialdehyde dehydrogenase activity"/>
    <property type="evidence" value="ECO:0007669"/>
    <property type="project" value="UniProtKB-UniRule"/>
</dbReference>
<dbReference type="Pfam" id="PF21775">
    <property type="entry name" value="PutA_1st"/>
    <property type="match status" value="1"/>
</dbReference>
<keyword evidence="27" id="KW-1185">Reference proteome</keyword>
<dbReference type="GO" id="GO:0004657">
    <property type="term" value="F:proline dehydrogenase activity"/>
    <property type="evidence" value="ECO:0007669"/>
    <property type="project" value="UniProtKB-UniRule"/>
</dbReference>
<evidence type="ECO:0000256" key="3">
    <source>
        <dbReference type="ARBA" id="ARBA00004786"/>
    </source>
</evidence>
<evidence type="ECO:0000256" key="16">
    <source>
        <dbReference type="ARBA" id="ARBA00053944"/>
    </source>
</evidence>
<evidence type="ECO:0000256" key="10">
    <source>
        <dbReference type="ARBA" id="ARBA00023062"/>
    </source>
</evidence>
<dbReference type="STRING" id="1563157.AQS70_04810"/>
<dbReference type="GO" id="GO:0043168">
    <property type="term" value="F:anion binding"/>
    <property type="evidence" value="ECO:0007669"/>
    <property type="project" value="UniProtKB-ARBA"/>
</dbReference>
<dbReference type="Gene3D" id="3.20.20.220">
    <property type="match status" value="1"/>
</dbReference>
<proteinExistence type="inferred from homology"/>
<keyword evidence="13" id="KW-0511">Multifunctional enzyme</keyword>
<keyword evidence="7 19" id="KW-0560">Oxidoreductase</keyword>
<feature type="active site" evidence="20">
    <location>
        <position position="881"/>
    </location>
</feature>
<evidence type="ECO:0000259" key="25">
    <source>
        <dbReference type="Pfam" id="PF21775"/>
    </source>
</evidence>
<dbReference type="NCBIfam" id="NF008772">
    <property type="entry name" value="PRK11809.1"/>
    <property type="match status" value="1"/>
</dbReference>
<protein>
    <recommendedName>
        <fullName evidence="19">Bifunctional protein PutA</fullName>
    </recommendedName>
    <domain>
        <recommendedName>
            <fullName evidence="19">Proline dehydrogenase</fullName>
            <ecNumber evidence="19">1.5.5.2</ecNumber>
        </recommendedName>
        <alternativeName>
            <fullName evidence="19">Proline oxidase</fullName>
        </alternativeName>
    </domain>
    <domain>
        <recommendedName>
            <fullName evidence="19">Delta-1-pyrroline-5-carboxylate dehydrogenase</fullName>
            <shortName evidence="19">P5C dehydrogenase</shortName>
            <ecNumber evidence="19">1.2.1.88</ecNumber>
        </recommendedName>
        <alternativeName>
            <fullName evidence="19">L-glutamate gamma-semialdehyde dehydrogenase</fullName>
        </alternativeName>
    </domain>
</protein>
<evidence type="ECO:0000256" key="17">
    <source>
        <dbReference type="ARBA" id="ARBA00060889"/>
    </source>
</evidence>
<dbReference type="InterPro" id="IPR016163">
    <property type="entry name" value="Ald_DH_C"/>
</dbReference>
<dbReference type="InterPro" id="IPR016162">
    <property type="entry name" value="Ald_DH_N"/>
</dbReference>
<evidence type="ECO:0000256" key="14">
    <source>
        <dbReference type="ARBA" id="ARBA00048142"/>
    </source>
</evidence>
<dbReference type="OrthoDB" id="9812625at2"/>
<evidence type="ECO:0000256" key="15">
    <source>
        <dbReference type="ARBA" id="ARBA00048779"/>
    </source>
</evidence>
<feature type="domain" description="Proline utilization A proline dehydrogenase N-terminal" evidence="24">
    <location>
        <begin position="87"/>
        <end position="134"/>
    </location>
</feature>
<evidence type="ECO:0000256" key="20">
    <source>
        <dbReference type="PIRSR" id="PIRSR000197-1"/>
    </source>
</evidence>
<dbReference type="SUPFAM" id="SSF47598">
    <property type="entry name" value="Ribbon-helix-helix"/>
    <property type="match status" value="1"/>
</dbReference>
<dbReference type="Pfam" id="PF00171">
    <property type="entry name" value="Aldedh"/>
    <property type="match status" value="1"/>
</dbReference>
<evidence type="ECO:0000256" key="11">
    <source>
        <dbReference type="ARBA" id="ARBA00023125"/>
    </source>
</evidence>
<evidence type="ECO:0000256" key="13">
    <source>
        <dbReference type="ARBA" id="ARBA00023268"/>
    </source>
</evidence>
<dbReference type="Gene3D" id="1.20.5.550">
    <property type="entry name" value="Single Helix bin"/>
    <property type="match status" value="1"/>
</dbReference>
<dbReference type="PANTHER" id="PTHR42862:SF1">
    <property type="entry name" value="DELTA-1-PYRROLINE-5-CARBOXYLATE DEHYDROGENASE 2, ISOFORM A-RELATED"/>
    <property type="match status" value="1"/>
</dbReference>
<evidence type="ECO:0000259" key="23">
    <source>
        <dbReference type="Pfam" id="PF14850"/>
    </source>
</evidence>